<evidence type="ECO:0000313" key="2">
    <source>
        <dbReference type="Proteomes" id="UP000616499"/>
    </source>
</evidence>
<proteinExistence type="predicted"/>
<organism evidence="1 2">
    <name type="scientific">Pseudomonas asuensis</name>
    <dbReference type="NCBI Taxonomy" id="1825787"/>
    <lineage>
        <taxon>Bacteria</taxon>
        <taxon>Pseudomonadati</taxon>
        <taxon>Pseudomonadota</taxon>
        <taxon>Gammaproteobacteria</taxon>
        <taxon>Pseudomonadales</taxon>
        <taxon>Pseudomonadaceae</taxon>
        <taxon>Pseudomonas</taxon>
    </lineage>
</organism>
<comment type="caution">
    <text evidence="1">The sequence shown here is derived from an EMBL/GenBank/DDBJ whole genome shotgun (WGS) entry which is preliminary data.</text>
</comment>
<gene>
    <name evidence="1" type="ORF">GCM10009425_49060</name>
</gene>
<protein>
    <submittedName>
        <fullName evidence="1">Uncharacterized protein</fullName>
    </submittedName>
</protein>
<dbReference type="Proteomes" id="UP000616499">
    <property type="component" value="Unassembled WGS sequence"/>
</dbReference>
<sequence>MTPLLALLSATAAVLALTGLAKHFLIASPRLPTWPAYAFTGMVGSPIRETARAIVCLYMDFKLTRIALYKRSDIDGTLGHVDYTFFSGPLSYMGRVLEGLRPAP</sequence>
<reference evidence="2" key="1">
    <citation type="journal article" date="2019" name="Int. J. Syst. Evol. Microbiol.">
        <title>The Global Catalogue of Microorganisms (GCM) 10K type strain sequencing project: providing services to taxonomists for standard genome sequencing and annotation.</title>
        <authorList>
            <consortium name="The Broad Institute Genomics Platform"/>
            <consortium name="The Broad Institute Genome Sequencing Center for Infectious Disease"/>
            <person name="Wu L."/>
            <person name="Ma J."/>
        </authorList>
    </citation>
    <scope>NUCLEOTIDE SEQUENCE [LARGE SCALE GENOMIC DNA]</scope>
    <source>
        <strain evidence="2">JCM 13501</strain>
    </source>
</reference>
<dbReference type="EMBL" id="BMNW01000045">
    <property type="protein sequence ID" value="GGM32777.1"/>
    <property type="molecule type" value="Genomic_DNA"/>
</dbReference>
<name>A0ABQ2H5A8_9PSED</name>
<keyword evidence="2" id="KW-1185">Reference proteome</keyword>
<evidence type="ECO:0000313" key="1">
    <source>
        <dbReference type="EMBL" id="GGM32777.1"/>
    </source>
</evidence>
<accession>A0ABQ2H5A8</accession>
<dbReference type="RefSeq" id="WP_188868747.1">
    <property type="nucleotide sequence ID" value="NZ_BMNW01000045.1"/>
</dbReference>